<dbReference type="InterPro" id="IPR036443">
    <property type="entry name" value="Znf_RanBP2_sf"/>
</dbReference>
<keyword evidence="5" id="KW-0539">Nucleus</keyword>
<evidence type="ECO:0000256" key="4">
    <source>
        <dbReference type="ARBA" id="ARBA00022833"/>
    </source>
</evidence>
<feature type="compositionally biased region" description="Pro residues" evidence="6">
    <location>
        <begin position="869"/>
        <end position="878"/>
    </location>
</feature>
<feature type="compositionally biased region" description="Basic and acidic residues" evidence="6">
    <location>
        <begin position="993"/>
        <end position="1007"/>
    </location>
</feature>
<dbReference type="InterPro" id="IPR001876">
    <property type="entry name" value="Znf_RanBP2"/>
</dbReference>
<keyword evidence="4" id="KW-0862">Zinc</keyword>
<evidence type="ECO:0000256" key="6">
    <source>
        <dbReference type="SAM" id="MobiDB-lite"/>
    </source>
</evidence>
<feature type="compositionally biased region" description="Basic and acidic residues" evidence="6">
    <location>
        <begin position="58"/>
        <end position="76"/>
    </location>
</feature>
<feature type="compositionally biased region" description="Low complexity" evidence="6">
    <location>
        <begin position="139"/>
        <end position="149"/>
    </location>
</feature>
<dbReference type="EMBL" id="CDMZ01002336">
    <property type="protein sequence ID" value="CEM41913.1"/>
    <property type="molecule type" value="Genomic_DNA"/>
</dbReference>
<comment type="subcellular location">
    <subcellularLocation>
        <location evidence="1">Nucleus</location>
    </subcellularLocation>
</comment>
<feature type="compositionally biased region" description="Gly residues" evidence="6">
    <location>
        <begin position="926"/>
        <end position="935"/>
    </location>
</feature>
<dbReference type="GO" id="GO:0008270">
    <property type="term" value="F:zinc ion binding"/>
    <property type="evidence" value="ECO:0007669"/>
    <property type="project" value="UniProtKB-KW"/>
</dbReference>
<feature type="compositionally biased region" description="Polar residues" evidence="6">
    <location>
        <begin position="538"/>
        <end position="547"/>
    </location>
</feature>
<reference evidence="8" key="1">
    <citation type="submission" date="2014-11" db="EMBL/GenBank/DDBJ databases">
        <authorList>
            <person name="Otto D Thomas"/>
            <person name="Naeem Raeece"/>
        </authorList>
    </citation>
    <scope>NUCLEOTIDE SEQUENCE</scope>
</reference>
<dbReference type="SUPFAM" id="SSF90209">
    <property type="entry name" value="Ran binding protein zinc finger-like"/>
    <property type="match status" value="1"/>
</dbReference>
<dbReference type="CDD" id="cd00590">
    <property type="entry name" value="RRM_SF"/>
    <property type="match status" value="1"/>
</dbReference>
<dbReference type="GO" id="GO:0000398">
    <property type="term" value="P:mRNA splicing, via spliceosome"/>
    <property type="evidence" value="ECO:0007669"/>
    <property type="project" value="TreeGrafter"/>
</dbReference>
<evidence type="ECO:0000256" key="3">
    <source>
        <dbReference type="ARBA" id="ARBA00022771"/>
    </source>
</evidence>
<evidence type="ECO:0000256" key="1">
    <source>
        <dbReference type="ARBA" id="ARBA00004123"/>
    </source>
</evidence>
<feature type="compositionally biased region" description="Gly residues" evidence="6">
    <location>
        <begin position="1048"/>
        <end position="1062"/>
    </location>
</feature>
<dbReference type="SUPFAM" id="SSF54928">
    <property type="entry name" value="RNA-binding domain, RBD"/>
    <property type="match status" value="1"/>
</dbReference>
<feature type="region of interest" description="Disordered" evidence="6">
    <location>
        <begin position="1"/>
        <end position="149"/>
    </location>
</feature>
<keyword evidence="3" id="KW-0863">Zinc-finger</keyword>
<feature type="compositionally biased region" description="Basic and acidic residues" evidence="6">
    <location>
        <begin position="781"/>
        <end position="796"/>
    </location>
</feature>
<protein>
    <recommendedName>
        <fullName evidence="7">RanBP2-type domain-containing protein</fullName>
    </recommendedName>
</protein>
<name>A0A0G4HDP3_9ALVE</name>
<dbReference type="Gene3D" id="4.10.1060.10">
    <property type="entry name" value="Zinc finger, RanBP2-type"/>
    <property type="match status" value="1"/>
</dbReference>
<evidence type="ECO:0000256" key="2">
    <source>
        <dbReference type="ARBA" id="ARBA00022723"/>
    </source>
</evidence>
<dbReference type="PANTHER" id="PTHR13948">
    <property type="entry name" value="RNA-BINDING PROTEIN"/>
    <property type="match status" value="1"/>
</dbReference>
<evidence type="ECO:0000256" key="5">
    <source>
        <dbReference type="ARBA" id="ARBA00023242"/>
    </source>
</evidence>
<feature type="region of interest" description="Disordered" evidence="6">
    <location>
        <begin position="535"/>
        <end position="562"/>
    </location>
</feature>
<dbReference type="AlphaFoldDB" id="A0A0G4HDP3"/>
<feature type="compositionally biased region" description="Low complexity" evidence="6">
    <location>
        <begin position="604"/>
        <end position="614"/>
    </location>
</feature>
<gene>
    <name evidence="8" type="ORF">Cvel_26365</name>
</gene>
<proteinExistence type="predicted"/>
<feature type="compositionally biased region" description="Low complexity" evidence="6">
    <location>
        <begin position="402"/>
        <end position="412"/>
    </location>
</feature>
<feature type="compositionally biased region" description="Basic and acidic residues" evidence="6">
    <location>
        <begin position="29"/>
        <end position="45"/>
    </location>
</feature>
<keyword evidence="2" id="KW-0479">Metal-binding</keyword>
<accession>A0A0G4HDP3</accession>
<dbReference type="InterPro" id="IPR035979">
    <property type="entry name" value="RBD_domain_sf"/>
</dbReference>
<sequence length="1116" mass="118313">MRRQHGGSWYADDARASTRGDSWSQPSAPRERDRDIERRLERERTNFPGYESLYSRLTGRDARDLPRSALPRDRSRSRSPVGQRGRETDVPHVRILHAPIANNRREREPEILEVPGDRSVPVSVEEEPIKEHEQEGPEQQKSVGVPQPQPSPIVSISRLAVALLGAPVNVLDETVEEAARDVAIQKGFSLPDQVRRANCLPEVARADAAAVAAGEAAGIAWAVAPVLVAFPHADAATRFVEAVSGSLELEVPLGSPLKCRVVQLSEEGDGQWGAAQQQQQQQNLYDVGIMYGGFGQEGGMVVQGGGGMGTAEMGVGVQMQQQQQEHAVGQGGVSASSASQIHLQAAFFPQGESSGGHLDWICPSKKCGFVNFARRKICQRCSKEKPVNPTLVDSRGRGGQGTLPQQQGQTQGHAGVLLQGQHGYAGAFNADLTNAAPREGATKYVAVFGIPSSVRCDRLMSHFQALFPDEILDADMREWEGRPKGSHEQAGVVEMTSASAASRAVTAFEMGAQYMSLDGNVLRVCFAKSWRRIPENPPSVSDPSGNAQAEAAFSHSNSQGYSAEDLETQARQQEQIIATQMAAFARAQQGGEGEGGVPLSAWQQATGAQQSGSGLSETAEGNGGGEHEGRAQLDATAASYWQWFQAAGQAQPSTTASASSSASASASSAPPAASKPPAVEVTEEDISRLFRWDRPECLRLWESVNEEATRTGIGLDDSEKFEAFWNGRVEEFVRREKEREEDEARRKKEMDQHATKEKNSFLSSVLALTKQARNAAAVAAKDNKDKEKEGATEKKKPLITPAAPEAKKDTASGFSGPPSEYSRKNGQGADAAVAALPKVLHPPPGALLGRRPPPPPGPPQWHTREAPIGRPPPPPPPGGWGDRRGAWGGQGGHMHEPQVGGWRDAPSGFSSGPVTQGFRPGPPGWGGPDRGGFSGGDARDRGDRGGFSGGRGDGGGFGFPGAGDRGDSSSSSSSRMDRVDRVMAIIQETSQHQQREKRGGHEGREGGAHSASGSGGPGPGPQSSGSTGTGRERGGGTGDHPASADRGGVFGGTGGQAGGGGCSVQQEGGEQGQENVCFVCMRKFPSLEVLRKHEEKSKLHKEKLAAIMHDGGSRAP</sequence>
<feature type="compositionally biased region" description="Gly residues" evidence="6">
    <location>
        <begin position="945"/>
        <end position="963"/>
    </location>
</feature>
<feature type="compositionally biased region" description="Low complexity" evidence="6">
    <location>
        <begin position="652"/>
        <end position="678"/>
    </location>
</feature>
<feature type="region of interest" description="Disordered" evidence="6">
    <location>
        <begin position="652"/>
        <end position="680"/>
    </location>
</feature>
<dbReference type="PROSITE" id="PS01358">
    <property type="entry name" value="ZF_RANBP2_1"/>
    <property type="match status" value="1"/>
</dbReference>
<feature type="region of interest" description="Disordered" evidence="6">
    <location>
        <begin position="1094"/>
        <end position="1116"/>
    </location>
</feature>
<evidence type="ECO:0000313" key="8">
    <source>
        <dbReference type="EMBL" id="CEM41913.1"/>
    </source>
</evidence>
<dbReference type="GO" id="GO:0005634">
    <property type="term" value="C:nucleus"/>
    <property type="evidence" value="ECO:0007669"/>
    <property type="project" value="UniProtKB-SubCell"/>
</dbReference>
<dbReference type="GO" id="GO:0003723">
    <property type="term" value="F:RNA binding"/>
    <property type="evidence" value="ECO:0007669"/>
    <property type="project" value="TreeGrafter"/>
</dbReference>
<feature type="region of interest" description="Disordered" evidence="6">
    <location>
        <begin position="735"/>
        <end position="758"/>
    </location>
</feature>
<dbReference type="VEuPathDB" id="CryptoDB:Cvel_26365"/>
<dbReference type="PANTHER" id="PTHR13948:SF3">
    <property type="entry name" value="FI21118P1"/>
    <property type="match status" value="1"/>
</dbReference>
<feature type="region of interest" description="Disordered" evidence="6">
    <location>
        <begin position="604"/>
        <end position="629"/>
    </location>
</feature>
<feature type="region of interest" description="Disordered" evidence="6">
    <location>
        <begin position="389"/>
        <end position="412"/>
    </location>
</feature>
<feature type="compositionally biased region" description="Pro residues" evidence="6">
    <location>
        <begin position="840"/>
        <end position="859"/>
    </location>
</feature>
<feature type="region of interest" description="Disordered" evidence="6">
    <location>
        <begin position="777"/>
        <end position="1068"/>
    </location>
</feature>
<dbReference type="SMART" id="SM00547">
    <property type="entry name" value="ZnF_RBZ"/>
    <property type="match status" value="1"/>
</dbReference>
<evidence type="ECO:0000259" key="7">
    <source>
        <dbReference type="PROSITE" id="PS01358"/>
    </source>
</evidence>
<organism evidence="8">
    <name type="scientific">Chromera velia CCMP2878</name>
    <dbReference type="NCBI Taxonomy" id="1169474"/>
    <lineage>
        <taxon>Eukaryota</taxon>
        <taxon>Sar</taxon>
        <taxon>Alveolata</taxon>
        <taxon>Colpodellida</taxon>
        <taxon>Chromeraceae</taxon>
        <taxon>Chromera</taxon>
    </lineage>
</organism>
<feature type="domain" description="RanBP2-type" evidence="7">
    <location>
        <begin position="360"/>
        <end position="381"/>
    </location>
</feature>